<dbReference type="GO" id="GO:0045121">
    <property type="term" value="C:membrane raft"/>
    <property type="evidence" value="ECO:0007669"/>
    <property type="project" value="TreeGrafter"/>
</dbReference>
<dbReference type="GO" id="GO:0031505">
    <property type="term" value="P:fungal-type cell wall organization"/>
    <property type="evidence" value="ECO:0007669"/>
    <property type="project" value="TreeGrafter"/>
</dbReference>
<proteinExistence type="predicted"/>
<evidence type="ECO:0000256" key="1">
    <source>
        <dbReference type="SAM" id="MobiDB-lite"/>
    </source>
</evidence>
<name>A0A1L9TBW3_9EURO</name>
<dbReference type="InterPro" id="IPR009571">
    <property type="entry name" value="SUR7/Rim9-like_fungi"/>
</dbReference>
<dbReference type="GO" id="GO:0005886">
    <property type="term" value="C:plasma membrane"/>
    <property type="evidence" value="ECO:0007669"/>
    <property type="project" value="InterPro"/>
</dbReference>
<gene>
    <name evidence="3" type="ORF">ASPSYDRAFT_59365</name>
</gene>
<dbReference type="PANTHER" id="PTHR36414">
    <property type="entry name" value="PROTEIN SUR7"/>
    <property type="match status" value="1"/>
</dbReference>
<evidence type="ECO:0000256" key="2">
    <source>
        <dbReference type="SAM" id="Phobius"/>
    </source>
</evidence>
<evidence type="ECO:0000313" key="4">
    <source>
        <dbReference type="Proteomes" id="UP000184356"/>
    </source>
</evidence>
<keyword evidence="4" id="KW-1185">Reference proteome</keyword>
<dbReference type="GO" id="GO:0005938">
    <property type="term" value="C:cell cortex"/>
    <property type="evidence" value="ECO:0007669"/>
    <property type="project" value="TreeGrafter"/>
</dbReference>
<dbReference type="OrthoDB" id="5419460at2759"/>
<keyword evidence="2" id="KW-0472">Membrane</keyword>
<dbReference type="AlphaFoldDB" id="A0A1L9TBW3"/>
<keyword evidence="2" id="KW-0812">Transmembrane</keyword>
<dbReference type="Pfam" id="PF06687">
    <property type="entry name" value="SUR7"/>
    <property type="match status" value="1"/>
</dbReference>
<dbReference type="GO" id="GO:0006897">
    <property type="term" value="P:endocytosis"/>
    <property type="evidence" value="ECO:0007669"/>
    <property type="project" value="TreeGrafter"/>
</dbReference>
<accession>A0A1L9TBW3</accession>
<feature type="transmembrane region" description="Helical" evidence="2">
    <location>
        <begin position="113"/>
        <end position="135"/>
    </location>
</feature>
<dbReference type="PANTHER" id="PTHR36414:SF1">
    <property type="entry name" value="PROTEIN SUR7"/>
    <property type="match status" value="1"/>
</dbReference>
<organism evidence="3 4">
    <name type="scientific">Aspergillus sydowii CBS 593.65</name>
    <dbReference type="NCBI Taxonomy" id="1036612"/>
    <lineage>
        <taxon>Eukaryota</taxon>
        <taxon>Fungi</taxon>
        <taxon>Dikarya</taxon>
        <taxon>Ascomycota</taxon>
        <taxon>Pezizomycotina</taxon>
        <taxon>Eurotiomycetes</taxon>
        <taxon>Eurotiomycetidae</taxon>
        <taxon>Eurotiales</taxon>
        <taxon>Aspergillaceae</taxon>
        <taxon>Aspergillus</taxon>
        <taxon>Aspergillus subgen. Nidulantes</taxon>
    </lineage>
</organism>
<sequence length="247" mass="27103">MPLSRAGLGFLGLFFTAGALLLMWLTFLGGVRNSNPVNQIYFLQVDSSSIPGAPALSRWTWWNLCPVTNGNSVCGSNTPDFPFDPPSDRNFGTEQNIPAAFIGTNHYFLTSRFSWPFMIIALFFGVISFFTGLAAMCTRVGSYISAVMGWIAFIFQVITTCLITAVYVQGRNKFNANGQNARLGVKAFAFMWTAVALWFLACLTYCLGGSVKGGGRERGYSGRKQRRRGFFTSARQPSGEANKEVAP</sequence>
<keyword evidence="2" id="KW-1133">Transmembrane helix</keyword>
<feature type="transmembrane region" description="Helical" evidence="2">
    <location>
        <begin position="7"/>
        <end position="27"/>
    </location>
</feature>
<reference evidence="4" key="1">
    <citation type="journal article" date="2017" name="Genome Biol.">
        <title>Comparative genomics reveals high biological diversity and specific adaptations in the industrially and medically important fungal genus Aspergillus.</title>
        <authorList>
            <person name="de Vries R.P."/>
            <person name="Riley R."/>
            <person name="Wiebenga A."/>
            <person name="Aguilar-Osorio G."/>
            <person name="Amillis S."/>
            <person name="Uchima C.A."/>
            <person name="Anderluh G."/>
            <person name="Asadollahi M."/>
            <person name="Askin M."/>
            <person name="Barry K."/>
            <person name="Battaglia E."/>
            <person name="Bayram O."/>
            <person name="Benocci T."/>
            <person name="Braus-Stromeyer S.A."/>
            <person name="Caldana C."/>
            <person name="Canovas D."/>
            <person name="Cerqueira G.C."/>
            <person name="Chen F."/>
            <person name="Chen W."/>
            <person name="Choi C."/>
            <person name="Clum A."/>
            <person name="Dos Santos R.A."/>
            <person name="Damasio A.R."/>
            <person name="Diallinas G."/>
            <person name="Emri T."/>
            <person name="Fekete E."/>
            <person name="Flipphi M."/>
            <person name="Freyberg S."/>
            <person name="Gallo A."/>
            <person name="Gournas C."/>
            <person name="Habgood R."/>
            <person name="Hainaut M."/>
            <person name="Harispe M.L."/>
            <person name="Henrissat B."/>
            <person name="Hilden K.S."/>
            <person name="Hope R."/>
            <person name="Hossain A."/>
            <person name="Karabika E."/>
            <person name="Karaffa L."/>
            <person name="Karanyi Z."/>
            <person name="Krasevec N."/>
            <person name="Kuo A."/>
            <person name="Kusch H."/>
            <person name="LaButti K."/>
            <person name="Lagendijk E.L."/>
            <person name="Lapidus A."/>
            <person name="Levasseur A."/>
            <person name="Lindquist E."/>
            <person name="Lipzen A."/>
            <person name="Logrieco A.F."/>
            <person name="MacCabe A."/>
            <person name="Maekelae M.R."/>
            <person name="Malavazi I."/>
            <person name="Melin P."/>
            <person name="Meyer V."/>
            <person name="Mielnichuk N."/>
            <person name="Miskei M."/>
            <person name="Molnar A.P."/>
            <person name="Mule G."/>
            <person name="Ngan C.Y."/>
            <person name="Orejas M."/>
            <person name="Orosz E."/>
            <person name="Ouedraogo J.P."/>
            <person name="Overkamp K.M."/>
            <person name="Park H.-S."/>
            <person name="Perrone G."/>
            <person name="Piumi F."/>
            <person name="Punt P.J."/>
            <person name="Ram A.F."/>
            <person name="Ramon A."/>
            <person name="Rauscher S."/>
            <person name="Record E."/>
            <person name="Riano-Pachon D.M."/>
            <person name="Robert V."/>
            <person name="Roehrig J."/>
            <person name="Ruller R."/>
            <person name="Salamov A."/>
            <person name="Salih N.S."/>
            <person name="Samson R.A."/>
            <person name="Sandor E."/>
            <person name="Sanguinetti M."/>
            <person name="Schuetze T."/>
            <person name="Sepcic K."/>
            <person name="Shelest E."/>
            <person name="Sherlock G."/>
            <person name="Sophianopoulou V."/>
            <person name="Squina F.M."/>
            <person name="Sun H."/>
            <person name="Susca A."/>
            <person name="Todd R.B."/>
            <person name="Tsang A."/>
            <person name="Unkles S.E."/>
            <person name="van de Wiele N."/>
            <person name="van Rossen-Uffink D."/>
            <person name="Oliveira J.V."/>
            <person name="Vesth T.C."/>
            <person name="Visser J."/>
            <person name="Yu J.-H."/>
            <person name="Zhou M."/>
            <person name="Andersen M.R."/>
            <person name="Archer D.B."/>
            <person name="Baker S.E."/>
            <person name="Benoit I."/>
            <person name="Brakhage A.A."/>
            <person name="Braus G.H."/>
            <person name="Fischer R."/>
            <person name="Frisvad J.C."/>
            <person name="Goldman G.H."/>
            <person name="Houbraken J."/>
            <person name="Oakley B."/>
            <person name="Pocsi I."/>
            <person name="Scazzocchio C."/>
            <person name="Seiboth B."/>
            <person name="vanKuyk P.A."/>
            <person name="Wortman J."/>
            <person name="Dyer P.S."/>
            <person name="Grigoriev I.V."/>
        </authorList>
    </citation>
    <scope>NUCLEOTIDE SEQUENCE [LARGE SCALE GENOMIC DNA]</scope>
    <source>
        <strain evidence="4">CBS 593.65</strain>
    </source>
</reference>
<dbReference type="Gene3D" id="1.20.140.150">
    <property type="match status" value="1"/>
</dbReference>
<dbReference type="GeneID" id="63765760"/>
<dbReference type="GO" id="GO:0030866">
    <property type="term" value="P:cortical actin cytoskeleton organization"/>
    <property type="evidence" value="ECO:0007669"/>
    <property type="project" value="TreeGrafter"/>
</dbReference>
<dbReference type="RefSeq" id="XP_040700718.1">
    <property type="nucleotide sequence ID" value="XM_040849687.1"/>
</dbReference>
<dbReference type="EMBL" id="KV878589">
    <property type="protein sequence ID" value="OJJ56912.1"/>
    <property type="molecule type" value="Genomic_DNA"/>
</dbReference>
<evidence type="ECO:0000313" key="3">
    <source>
        <dbReference type="EMBL" id="OJJ56912.1"/>
    </source>
</evidence>
<feature type="transmembrane region" description="Helical" evidence="2">
    <location>
        <begin position="188"/>
        <end position="208"/>
    </location>
</feature>
<feature type="region of interest" description="Disordered" evidence="1">
    <location>
        <begin position="214"/>
        <end position="247"/>
    </location>
</feature>
<dbReference type="VEuPathDB" id="FungiDB:ASPSYDRAFT_59365"/>
<dbReference type="Proteomes" id="UP000184356">
    <property type="component" value="Unassembled WGS sequence"/>
</dbReference>
<feature type="transmembrane region" description="Helical" evidence="2">
    <location>
        <begin position="147"/>
        <end position="168"/>
    </location>
</feature>
<evidence type="ECO:0008006" key="5">
    <source>
        <dbReference type="Google" id="ProtNLM"/>
    </source>
</evidence>
<protein>
    <recommendedName>
        <fullName evidence="5">MARVEL domain-containing protein</fullName>
    </recommendedName>
</protein>
<dbReference type="GO" id="GO:0032185">
    <property type="term" value="P:septin cytoskeleton organization"/>
    <property type="evidence" value="ECO:0007669"/>
    <property type="project" value="TreeGrafter"/>
</dbReference>